<comment type="caution">
    <text evidence="2">The sequence shown here is derived from an EMBL/GenBank/DDBJ whole genome shotgun (WGS) entry which is preliminary data.</text>
</comment>
<organism evidence="2 3">
    <name type="scientific">Luteolibacter arcticus</name>
    <dbReference type="NCBI Taxonomy" id="1581411"/>
    <lineage>
        <taxon>Bacteria</taxon>
        <taxon>Pseudomonadati</taxon>
        <taxon>Verrucomicrobiota</taxon>
        <taxon>Verrucomicrobiia</taxon>
        <taxon>Verrucomicrobiales</taxon>
        <taxon>Verrucomicrobiaceae</taxon>
        <taxon>Luteolibacter</taxon>
    </lineage>
</organism>
<proteinExistence type="predicted"/>
<sequence length="147" mass="15936">MMMKLLVTGLLGISALTGFARELDAAAGAKLVAWVDALKVPVDPKLLGGPQPIGDGGDDEPAIKIDKAFLASDKAFAEGVEASLMGPREKPVAVIFYVQSAIGYHYVPFKGVKEIDRPRRLSKVADRLYRIESNRFTRGVKVEKLLP</sequence>
<feature type="signal peptide" evidence="1">
    <location>
        <begin position="1"/>
        <end position="20"/>
    </location>
</feature>
<gene>
    <name evidence="2" type="ORF">OKA05_28645</name>
</gene>
<name>A0ABT3GSW2_9BACT</name>
<dbReference type="Proteomes" id="UP001320876">
    <property type="component" value="Unassembled WGS sequence"/>
</dbReference>
<dbReference type="EMBL" id="JAPDDT010000029">
    <property type="protein sequence ID" value="MCW1926555.1"/>
    <property type="molecule type" value="Genomic_DNA"/>
</dbReference>
<reference evidence="2 3" key="1">
    <citation type="submission" date="2022-10" db="EMBL/GenBank/DDBJ databases">
        <title>Luteolibacter arcticus strain CCTCC AB 2014275, whole genome shotgun sequencing project.</title>
        <authorList>
            <person name="Zhao G."/>
            <person name="Shen L."/>
        </authorList>
    </citation>
    <scope>NUCLEOTIDE SEQUENCE [LARGE SCALE GENOMIC DNA]</scope>
    <source>
        <strain evidence="2 3">CCTCC AB 2014275</strain>
    </source>
</reference>
<accession>A0ABT3GSW2</accession>
<evidence type="ECO:0000313" key="2">
    <source>
        <dbReference type="EMBL" id="MCW1926555.1"/>
    </source>
</evidence>
<protein>
    <submittedName>
        <fullName evidence="2">Uncharacterized protein</fullName>
    </submittedName>
</protein>
<keyword evidence="3" id="KW-1185">Reference proteome</keyword>
<evidence type="ECO:0000313" key="3">
    <source>
        <dbReference type="Proteomes" id="UP001320876"/>
    </source>
</evidence>
<evidence type="ECO:0000256" key="1">
    <source>
        <dbReference type="SAM" id="SignalP"/>
    </source>
</evidence>
<keyword evidence="1" id="KW-0732">Signal</keyword>
<feature type="chain" id="PRO_5046742556" evidence="1">
    <location>
        <begin position="21"/>
        <end position="147"/>
    </location>
</feature>